<name>A0A8I1L9Y6_9CORY</name>
<dbReference type="Proteomes" id="UP000603369">
    <property type="component" value="Unassembled WGS sequence"/>
</dbReference>
<gene>
    <name evidence="1" type="ORF">JDP02_08885</name>
</gene>
<dbReference type="Gene3D" id="3.40.50.720">
    <property type="entry name" value="NAD(P)-binding Rossmann-like Domain"/>
    <property type="match status" value="1"/>
</dbReference>
<proteinExistence type="predicted"/>
<dbReference type="AlphaFoldDB" id="A0A8I1L9Y6"/>
<dbReference type="RefSeq" id="WP_200436083.1">
    <property type="nucleotide sequence ID" value="NZ_CP175765.1"/>
</dbReference>
<evidence type="ECO:0008006" key="3">
    <source>
        <dbReference type="Google" id="ProtNLM"/>
    </source>
</evidence>
<sequence length="295" mass="31930">MGISATQVVLAPGSAVFCREETVIQFGMDATRVGVAETGSALAVATAFNTAREPVSPEDLSKRLRAAGIEKAAALSLIEDALDYGILWPHNEADAKADTIVLMGESTLAHNLRARLEEDGFQVRIPLEEDNAFSYIHDLDGMYPVLAVDQLHCPLDCANALAGTGTTWIPVSLLDNRGVIGPVRIRGQGPCPLCAHLARVDMDPLWNIISTQLTRVRRTPEAVVLDAVATHTQVIIRRLMGRPLPPGAPTAKPRPGQQWEVDVYGHHQQRTVIAHPRCPVCFGGKTNLASYEPNE</sequence>
<evidence type="ECO:0000313" key="1">
    <source>
        <dbReference type="EMBL" id="MBK3428617.1"/>
    </source>
</evidence>
<reference evidence="1 2" key="1">
    <citation type="submission" date="2020-12" db="EMBL/GenBank/DDBJ databases">
        <title>Draft genome sequence of the commensal strain Corynebacterium tuberculostearicum MFP09/CIP 102622 isolated from human skin.</title>
        <authorList>
            <person name="Boukerb A.M."/>
            <person name="Janvier X."/>
            <person name="Feuilloley M.G.J."/>
            <person name="Groboillot A."/>
        </authorList>
    </citation>
    <scope>NUCLEOTIDE SEQUENCE [LARGE SCALE GENOMIC DNA]</scope>
    <source>
        <strain evidence="1 2">CIP 102622</strain>
    </source>
</reference>
<evidence type="ECO:0000313" key="2">
    <source>
        <dbReference type="Proteomes" id="UP000603369"/>
    </source>
</evidence>
<organism evidence="1 2">
    <name type="scientific">Corynebacterium tuberculostearicum</name>
    <dbReference type="NCBI Taxonomy" id="38304"/>
    <lineage>
        <taxon>Bacteria</taxon>
        <taxon>Bacillati</taxon>
        <taxon>Actinomycetota</taxon>
        <taxon>Actinomycetes</taxon>
        <taxon>Mycobacteriales</taxon>
        <taxon>Corynebacteriaceae</taxon>
        <taxon>Corynebacterium</taxon>
    </lineage>
</organism>
<dbReference type="EMBL" id="JAEHFL010000013">
    <property type="protein sequence ID" value="MBK3428617.1"/>
    <property type="molecule type" value="Genomic_DNA"/>
</dbReference>
<keyword evidence="2" id="KW-1185">Reference proteome</keyword>
<comment type="caution">
    <text evidence="1">The sequence shown here is derived from an EMBL/GenBank/DDBJ whole genome shotgun (WGS) entry which is preliminary data.</text>
</comment>
<accession>A0A8I1L9Y6</accession>
<protein>
    <recommendedName>
        <fullName evidence="3">Bacteriocin biosynthesis cyclodehydratase domain-containing protein</fullName>
    </recommendedName>
</protein>